<protein>
    <submittedName>
        <fullName evidence="2">Uncharacterized protein</fullName>
    </submittedName>
</protein>
<keyword evidence="3" id="KW-1185">Reference proteome</keyword>
<dbReference type="EMBL" id="BGZK01000034">
    <property type="protein sequence ID" value="GBP09191.1"/>
    <property type="molecule type" value="Genomic_DNA"/>
</dbReference>
<dbReference type="AlphaFoldDB" id="A0A4C1T7E6"/>
<reference evidence="2 3" key="1">
    <citation type="journal article" date="2019" name="Commun. Biol.">
        <title>The bagworm genome reveals a unique fibroin gene that provides high tensile strength.</title>
        <authorList>
            <person name="Kono N."/>
            <person name="Nakamura H."/>
            <person name="Ohtoshi R."/>
            <person name="Tomita M."/>
            <person name="Numata K."/>
            <person name="Arakawa K."/>
        </authorList>
    </citation>
    <scope>NUCLEOTIDE SEQUENCE [LARGE SCALE GENOMIC DNA]</scope>
</reference>
<feature type="region of interest" description="Disordered" evidence="1">
    <location>
        <begin position="1"/>
        <end position="22"/>
    </location>
</feature>
<name>A0A4C1T7E6_EUMVA</name>
<organism evidence="2 3">
    <name type="scientific">Eumeta variegata</name>
    <name type="common">Bagworm moth</name>
    <name type="synonym">Eumeta japonica</name>
    <dbReference type="NCBI Taxonomy" id="151549"/>
    <lineage>
        <taxon>Eukaryota</taxon>
        <taxon>Metazoa</taxon>
        <taxon>Ecdysozoa</taxon>
        <taxon>Arthropoda</taxon>
        <taxon>Hexapoda</taxon>
        <taxon>Insecta</taxon>
        <taxon>Pterygota</taxon>
        <taxon>Neoptera</taxon>
        <taxon>Endopterygota</taxon>
        <taxon>Lepidoptera</taxon>
        <taxon>Glossata</taxon>
        <taxon>Ditrysia</taxon>
        <taxon>Tineoidea</taxon>
        <taxon>Psychidae</taxon>
        <taxon>Oiketicinae</taxon>
        <taxon>Eumeta</taxon>
    </lineage>
</organism>
<gene>
    <name evidence="2" type="ORF">EVAR_4057_1</name>
</gene>
<evidence type="ECO:0000313" key="2">
    <source>
        <dbReference type="EMBL" id="GBP09191.1"/>
    </source>
</evidence>
<comment type="caution">
    <text evidence="2">The sequence shown here is derived from an EMBL/GenBank/DDBJ whole genome shotgun (WGS) entry which is preliminary data.</text>
</comment>
<dbReference type="Proteomes" id="UP000299102">
    <property type="component" value="Unassembled WGS sequence"/>
</dbReference>
<accession>A0A4C1T7E6</accession>
<evidence type="ECO:0000256" key="1">
    <source>
        <dbReference type="SAM" id="MobiDB-lite"/>
    </source>
</evidence>
<sequence>MNQEPMESLERRLGNDIAAARAPPQRATAFLTYNYVPIEPSAPRSSTTRDNVSLSRDRAGEGARPITSRRGVDLLNPP</sequence>
<feature type="compositionally biased region" description="Polar residues" evidence="1">
    <location>
        <begin position="43"/>
        <end position="54"/>
    </location>
</feature>
<evidence type="ECO:0000313" key="3">
    <source>
        <dbReference type="Proteomes" id="UP000299102"/>
    </source>
</evidence>
<feature type="region of interest" description="Disordered" evidence="1">
    <location>
        <begin position="38"/>
        <end position="78"/>
    </location>
</feature>
<proteinExistence type="predicted"/>